<dbReference type="AlphaFoldDB" id="A0A9D5HRE3"/>
<dbReference type="Proteomes" id="UP001085076">
    <property type="component" value="Miscellaneous, Linkage group lg01"/>
</dbReference>
<gene>
    <name evidence="1" type="ORF">J5N97_003633</name>
</gene>
<proteinExistence type="predicted"/>
<dbReference type="OrthoDB" id="1915155at2759"/>
<dbReference type="PANTHER" id="PTHR15663">
    <property type="entry name" value="COMM DOMAIN-CONTAINING PROTEIN 9"/>
    <property type="match status" value="1"/>
</dbReference>
<accession>A0A9D5HRE3</accession>
<organism evidence="1 2">
    <name type="scientific">Dioscorea zingiberensis</name>
    <dbReference type="NCBI Taxonomy" id="325984"/>
    <lineage>
        <taxon>Eukaryota</taxon>
        <taxon>Viridiplantae</taxon>
        <taxon>Streptophyta</taxon>
        <taxon>Embryophyta</taxon>
        <taxon>Tracheophyta</taxon>
        <taxon>Spermatophyta</taxon>
        <taxon>Magnoliopsida</taxon>
        <taxon>Liliopsida</taxon>
        <taxon>Dioscoreales</taxon>
        <taxon>Dioscoreaceae</taxon>
        <taxon>Dioscorea</taxon>
    </lineage>
</organism>
<sequence>MGACEHLRKLSSSISEETLTYVLDTLWSTRRTGLSSSQKPLFQSLLGLPALQDLEPVLACLRSIIRKCVHENLAGDDIKKFLPVDLSTEFQTILLMLIQKYQNQWKDEALRDQPLWRHARLSHQVRVSSPPVVAPCTLSELSSKLLPWQENISAYHSLDDSILNYDVPSLPHGVADTNMYQSKGSVDAMGILPRLKSMTWSIQDRNLTPSNRMAVITLKLENYAKSPLSEIEVKFQISRDILEAMLRSLTHISEKLSNSVTQVQPSEPSLKKQRQ</sequence>
<evidence type="ECO:0000313" key="1">
    <source>
        <dbReference type="EMBL" id="KAJ0985277.1"/>
    </source>
</evidence>
<comment type="caution">
    <text evidence="1">The sequence shown here is derived from an EMBL/GenBank/DDBJ whole genome shotgun (WGS) entry which is preliminary data.</text>
</comment>
<dbReference type="PANTHER" id="PTHR15663:SF6">
    <property type="entry name" value="COMM DOMAIN-CONTAINING PROTEIN-RELATED"/>
    <property type="match status" value="1"/>
</dbReference>
<protein>
    <recommendedName>
        <fullName evidence="3">COMM domain-containing protein</fullName>
    </recommendedName>
</protein>
<evidence type="ECO:0000313" key="2">
    <source>
        <dbReference type="Proteomes" id="UP001085076"/>
    </source>
</evidence>
<reference evidence="1" key="1">
    <citation type="submission" date="2021-03" db="EMBL/GenBank/DDBJ databases">
        <authorList>
            <person name="Li Z."/>
            <person name="Yang C."/>
        </authorList>
    </citation>
    <scope>NUCLEOTIDE SEQUENCE</scope>
    <source>
        <strain evidence="1">Dzin_1.0</strain>
        <tissue evidence="1">Leaf</tissue>
    </source>
</reference>
<keyword evidence="2" id="KW-1185">Reference proteome</keyword>
<evidence type="ECO:0008006" key="3">
    <source>
        <dbReference type="Google" id="ProtNLM"/>
    </source>
</evidence>
<name>A0A9D5HRE3_9LILI</name>
<dbReference type="EMBL" id="JAGGNH010000001">
    <property type="protein sequence ID" value="KAJ0985277.1"/>
    <property type="molecule type" value="Genomic_DNA"/>
</dbReference>
<dbReference type="InterPro" id="IPR037360">
    <property type="entry name" value="COMMD9"/>
</dbReference>
<reference evidence="1" key="2">
    <citation type="journal article" date="2022" name="Hortic Res">
        <title>The genome of Dioscorea zingiberensis sheds light on the biosynthesis, origin and evolution of the medicinally important diosgenin saponins.</title>
        <authorList>
            <person name="Li Y."/>
            <person name="Tan C."/>
            <person name="Li Z."/>
            <person name="Guo J."/>
            <person name="Li S."/>
            <person name="Chen X."/>
            <person name="Wang C."/>
            <person name="Dai X."/>
            <person name="Yang H."/>
            <person name="Song W."/>
            <person name="Hou L."/>
            <person name="Xu J."/>
            <person name="Tong Z."/>
            <person name="Xu A."/>
            <person name="Yuan X."/>
            <person name="Wang W."/>
            <person name="Yang Q."/>
            <person name="Chen L."/>
            <person name="Sun Z."/>
            <person name="Wang K."/>
            <person name="Pan B."/>
            <person name="Chen J."/>
            <person name="Bao Y."/>
            <person name="Liu F."/>
            <person name="Qi X."/>
            <person name="Gang D.R."/>
            <person name="Wen J."/>
            <person name="Li J."/>
        </authorList>
    </citation>
    <scope>NUCLEOTIDE SEQUENCE</scope>
    <source>
        <strain evidence="1">Dzin_1.0</strain>
    </source>
</reference>